<keyword evidence="8 12" id="KW-1133">Transmembrane helix</keyword>
<keyword evidence="11 12" id="KW-0472">Membrane</keyword>
<dbReference type="PANTHER" id="PTHR13032">
    <property type="entry name" value="MITOCHONDRIAL IMPORT INNER MEMBRANE TRANSLOCASE SUBUNIT TIM21"/>
    <property type="match status" value="1"/>
</dbReference>
<keyword evidence="13" id="KW-1185">Reference proteome</keyword>
<dbReference type="AlphaFoldDB" id="A0A6P3VGI9"/>
<evidence type="ECO:0000256" key="5">
    <source>
        <dbReference type="ARBA" id="ARBA00022692"/>
    </source>
</evidence>
<protein>
    <recommendedName>
        <fullName evidence="3 12">Mitochondrial import inner membrane translocase subunit Tim21</fullName>
    </recommendedName>
</protein>
<feature type="transmembrane region" description="Helical" evidence="12">
    <location>
        <begin position="114"/>
        <end position="135"/>
    </location>
</feature>
<name>A0A6P3VGI9_CLUHA</name>
<evidence type="ECO:0000256" key="8">
    <source>
        <dbReference type="ARBA" id="ARBA00022989"/>
    </source>
</evidence>
<evidence type="ECO:0000256" key="3">
    <source>
        <dbReference type="ARBA" id="ARBA00020726"/>
    </source>
</evidence>
<keyword evidence="12" id="KW-0999">Mitochondrion inner membrane</keyword>
<gene>
    <name evidence="14" type="primary">timm21</name>
</gene>
<dbReference type="GO" id="GO:0005744">
    <property type="term" value="C:TIM23 mitochondrial import inner membrane translocase complex"/>
    <property type="evidence" value="ECO:0007669"/>
    <property type="project" value="UniProtKB-UniRule"/>
</dbReference>
<dbReference type="InterPro" id="IPR013261">
    <property type="entry name" value="Tim21"/>
</dbReference>
<evidence type="ECO:0000256" key="1">
    <source>
        <dbReference type="ARBA" id="ARBA00004304"/>
    </source>
</evidence>
<keyword evidence="5 12" id="KW-0812">Transmembrane</keyword>
<comment type="subcellular location">
    <subcellularLocation>
        <location evidence="12">Mitochondrion inner membrane</location>
        <topology evidence="12">Single-pass membrane protein</topology>
    </subcellularLocation>
    <subcellularLocation>
        <location evidence="1">Mitochondrion membrane</location>
        <topology evidence="1">Single-pass membrane protein</topology>
    </subcellularLocation>
</comment>
<keyword evidence="7" id="KW-0809">Transit peptide</keyword>
<dbReference type="Proteomes" id="UP000515152">
    <property type="component" value="Chromosome 17"/>
</dbReference>
<dbReference type="PANTHER" id="PTHR13032:SF6">
    <property type="entry name" value="MITOCHONDRIAL IMPORT INNER MEMBRANE TRANSLOCASE SUBUNIT TIM21"/>
    <property type="match status" value="1"/>
</dbReference>
<dbReference type="OrthoDB" id="436405at2759"/>
<dbReference type="GeneID" id="105890167"/>
<dbReference type="Pfam" id="PF08294">
    <property type="entry name" value="TIM21"/>
    <property type="match status" value="1"/>
</dbReference>
<evidence type="ECO:0000256" key="11">
    <source>
        <dbReference type="ARBA" id="ARBA00023136"/>
    </source>
</evidence>
<sequence length="250" mass="28280">MVYPTALTQLRVAYRKLPLVRRSQCLQHLHNSMHNTSPLLIANVARPVFLRLSEYASFVHSNIAVSQSRGICLDVKLRSKASHGEDKEQVSVQRAQSGPRLTAGQKVKRAGKDFTYLIVVLVGLGVTGGLLYVVFQELFSSSSPSKIYGKAFKKCKSNPEVIGAFGEPITCHGETTRRGRRQQVSHMEYIKDGLKYIRLKFYIEGSEPGRQGTVHTESKENPETGKYEFRYIFVDVDTYPRRTIIIEDNR</sequence>
<keyword evidence="10 12" id="KW-0496">Mitochondrion</keyword>
<proteinExistence type="inferred from homology"/>
<dbReference type="CTD" id="29090"/>
<evidence type="ECO:0000256" key="10">
    <source>
        <dbReference type="ARBA" id="ARBA00023128"/>
    </source>
</evidence>
<comment type="subunit">
    <text evidence="12">Component of the TIM23 complex.</text>
</comment>
<evidence type="ECO:0000313" key="14">
    <source>
        <dbReference type="RefSeq" id="XP_012671593.1"/>
    </source>
</evidence>
<organism evidence="13 14">
    <name type="scientific">Clupea harengus</name>
    <name type="common">Atlantic herring</name>
    <dbReference type="NCBI Taxonomy" id="7950"/>
    <lineage>
        <taxon>Eukaryota</taxon>
        <taxon>Metazoa</taxon>
        <taxon>Chordata</taxon>
        <taxon>Craniata</taxon>
        <taxon>Vertebrata</taxon>
        <taxon>Euteleostomi</taxon>
        <taxon>Actinopterygii</taxon>
        <taxon>Neopterygii</taxon>
        <taxon>Teleostei</taxon>
        <taxon>Clupei</taxon>
        <taxon>Clupeiformes</taxon>
        <taxon>Clupeoidei</taxon>
        <taxon>Clupeidae</taxon>
        <taxon>Clupea</taxon>
    </lineage>
</organism>
<evidence type="ECO:0000256" key="9">
    <source>
        <dbReference type="ARBA" id="ARBA00023010"/>
    </source>
</evidence>
<keyword evidence="4 12" id="KW-0813">Transport</keyword>
<dbReference type="FunFam" id="3.10.450.320:FF:000001">
    <property type="entry name" value="Mitochondrial import inner membrane translocase subunit Tim21"/>
    <property type="match status" value="1"/>
</dbReference>
<evidence type="ECO:0000256" key="6">
    <source>
        <dbReference type="ARBA" id="ARBA00022927"/>
    </source>
</evidence>
<evidence type="ECO:0000313" key="13">
    <source>
        <dbReference type="Proteomes" id="UP000515152"/>
    </source>
</evidence>
<dbReference type="RefSeq" id="XP_012671593.1">
    <property type="nucleotide sequence ID" value="XM_012816139.3"/>
</dbReference>
<evidence type="ECO:0000256" key="7">
    <source>
        <dbReference type="ARBA" id="ARBA00022946"/>
    </source>
</evidence>
<dbReference type="InterPro" id="IPR038552">
    <property type="entry name" value="Tim21_IMS_sf"/>
</dbReference>
<comment type="function">
    <text evidence="12">Essential component of the TIM23 complex, a complex that mediates the translocation of transit peptide-containing proteins across the mitochondrial inner membrane.</text>
</comment>
<dbReference type="Gene3D" id="3.10.450.320">
    <property type="entry name" value="Mitochondrial import inner membrane translocase subunit Tim21"/>
    <property type="match status" value="1"/>
</dbReference>
<comment type="similarity">
    <text evidence="2 12">Belongs to the TIM21 family.</text>
</comment>
<keyword evidence="9 12" id="KW-0811">Translocation</keyword>
<reference evidence="14" key="1">
    <citation type="submission" date="2025-08" db="UniProtKB">
        <authorList>
            <consortium name="RefSeq"/>
        </authorList>
    </citation>
    <scope>IDENTIFICATION</scope>
</reference>
<keyword evidence="6 12" id="KW-0653">Protein transport</keyword>
<dbReference type="GO" id="GO:0030150">
    <property type="term" value="P:protein import into mitochondrial matrix"/>
    <property type="evidence" value="ECO:0007669"/>
    <property type="project" value="UniProtKB-UniRule"/>
</dbReference>
<evidence type="ECO:0000256" key="2">
    <source>
        <dbReference type="ARBA" id="ARBA00010867"/>
    </source>
</evidence>
<accession>A0A6P3VGI9</accession>
<dbReference type="KEGG" id="char:105890167"/>
<evidence type="ECO:0000256" key="4">
    <source>
        <dbReference type="ARBA" id="ARBA00022448"/>
    </source>
</evidence>
<evidence type="ECO:0000256" key="12">
    <source>
        <dbReference type="RuleBase" id="RU367142"/>
    </source>
</evidence>